<evidence type="ECO:0008006" key="4">
    <source>
        <dbReference type="Google" id="ProtNLM"/>
    </source>
</evidence>
<keyword evidence="3" id="KW-1185">Reference proteome</keyword>
<dbReference type="EMBL" id="CP133721">
    <property type="protein sequence ID" value="WMW78767.1"/>
    <property type="molecule type" value="Genomic_DNA"/>
</dbReference>
<organism evidence="2 3">
    <name type="scientific">Flavobacterium nakdongensis</name>
    <dbReference type="NCBI Taxonomy" id="3073563"/>
    <lineage>
        <taxon>Bacteria</taxon>
        <taxon>Pseudomonadati</taxon>
        <taxon>Bacteroidota</taxon>
        <taxon>Flavobacteriia</taxon>
        <taxon>Flavobacteriales</taxon>
        <taxon>Flavobacteriaceae</taxon>
        <taxon>Flavobacterium</taxon>
    </lineage>
</organism>
<evidence type="ECO:0000313" key="2">
    <source>
        <dbReference type="EMBL" id="WMW78767.1"/>
    </source>
</evidence>
<feature type="transmembrane region" description="Helical" evidence="1">
    <location>
        <begin position="648"/>
        <end position="668"/>
    </location>
</feature>
<reference evidence="2" key="1">
    <citation type="submission" date="2023-09" db="EMBL/GenBank/DDBJ databases">
        <title>Flavobacterium sp. 20NA77.7 isolated from freshwater.</title>
        <authorList>
            <person name="Le V."/>
            <person name="Ko S.-R."/>
            <person name="Ahn C.-Y."/>
            <person name="Oh H.-M."/>
        </authorList>
    </citation>
    <scope>NUCLEOTIDE SEQUENCE</scope>
    <source>
        <strain evidence="2">20NA77.7</strain>
    </source>
</reference>
<dbReference type="Proteomes" id="UP001180481">
    <property type="component" value="Chromosome"/>
</dbReference>
<keyword evidence="1" id="KW-0812">Transmembrane</keyword>
<feature type="transmembrane region" description="Helical" evidence="1">
    <location>
        <begin position="37"/>
        <end position="58"/>
    </location>
</feature>
<proteinExistence type="predicted"/>
<evidence type="ECO:0000256" key="1">
    <source>
        <dbReference type="SAM" id="Phobius"/>
    </source>
</evidence>
<evidence type="ECO:0000313" key="3">
    <source>
        <dbReference type="Proteomes" id="UP001180481"/>
    </source>
</evidence>
<sequence length="675" mass="77373">MTSSTIFLLFLSVLIAASLSFYHYLFRANTQLKSNWILALLRFFSILCLLVLLINPTFTRKTTELSKTPLALLIDNSSSIKELKSNKTALNVLDKILTNKEISEKFAVQKYLFDKDFGLDKPIDFEGKQSNIDLAAQNLKQLYKHNELPIVLLSDGNQTIGNDYEYSFQETARVFPIVLGDTTSNFDLKISRLNVNKYAFLKNKFPVEVFLQYNGTKPCTATFSIQKEKNKVFNQTVAFSKTKKTVSLEILVEANKIGLQKYKAILSSTYKEKNTYNNVKNFAVEVLNQQKEIALVSDITHPDLGAIKRAIESNAQRKVKIYKSKEISDLKNIDLLILYQPTSAFKVIIDANVKQQINTFIITGISTDFNFVNQIQNDLQFKMTPQTENFTANYQSSFQLFAQEDIAFSQLPPLTHKFGKIIAKNQVETMIKSSVNGVSFENPILTFSENNTKRSAYLLGENIWKWRLESYLFKKSFEDFDLFMNKIIHYLSTNSYKKNLLVTHEQFYNSGETIVIEAQYFNKNYELNKEANLTIELKNSRTNAVKKYNFSSSNQGNIVEFDGLEHGNYSFTVKENTSGASYSSSFEVLDFDVEKQFTNPDVVKLNALATKTNGQTFYPNQIEQLIKKLLDPSVFLPTEKEIIKKTPLIDWVTLLIILAVSLATEWFYRKYKGLL</sequence>
<keyword evidence="1" id="KW-1133">Transmembrane helix</keyword>
<gene>
    <name evidence="2" type="ORF">RF683_04810</name>
</gene>
<feature type="transmembrane region" description="Helical" evidence="1">
    <location>
        <begin position="6"/>
        <end position="25"/>
    </location>
</feature>
<dbReference type="RefSeq" id="WP_309533059.1">
    <property type="nucleotide sequence ID" value="NZ_CP133721.1"/>
</dbReference>
<dbReference type="PANTHER" id="PTHR37947:SF1">
    <property type="entry name" value="BLL2462 PROTEIN"/>
    <property type="match status" value="1"/>
</dbReference>
<name>A0ABY9RC14_9FLAO</name>
<protein>
    <recommendedName>
        <fullName evidence="4">VWA domain-containing protein</fullName>
    </recommendedName>
</protein>
<dbReference type="PANTHER" id="PTHR37947">
    <property type="entry name" value="BLL2462 PROTEIN"/>
    <property type="match status" value="1"/>
</dbReference>
<keyword evidence="1" id="KW-0472">Membrane</keyword>
<accession>A0ABY9RC14</accession>